<dbReference type="Proteomes" id="UP000464658">
    <property type="component" value="Chromosome"/>
</dbReference>
<gene>
    <name evidence="1" type="ORF">BsIDN1_69780</name>
</gene>
<sequence length="71" mass="7913">MASVSLSSIEKKRAAASRGLPPKLKGIAEHITSEPGDIIHLSIVELAKKKRVQRQRFFVFVKGLDLRAFKI</sequence>
<evidence type="ECO:0000313" key="2">
    <source>
        <dbReference type="Proteomes" id="UP000464658"/>
    </source>
</evidence>
<proteinExistence type="predicted"/>
<evidence type="ECO:0000313" key="1">
    <source>
        <dbReference type="EMBL" id="BBP93360.1"/>
    </source>
</evidence>
<dbReference type="InterPro" id="IPR036388">
    <property type="entry name" value="WH-like_DNA-bd_sf"/>
</dbReference>
<protein>
    <submittedName>
        <fullName evidence="1">Uncharacterized protein</fullName>
    </submittedName>
</protein>
<name>A0A5S9MIW0_BACIA</name>
<dbReference type="AlphaFoldDB" id="A0A5S9MIW0"/>
<dbReference type="Gene3D" id="1.10.10.10">
    <property type="entry name" value="Winged helix-like DNA-binding domain superfamily/Winged helix DNA-binding domain"/>
    <property type="match status" value="1"/>
</dbReference>
<accession>A0A5S9MIW0</accession>
<dbReference type="EMBL" id="AP021906">
    <property type="protein sequence ID" value="BBP93360.1"/>
    <property type="molecule type" value="Genomic_DNA"/>
</dbReference>
<reference evidence="1 2" key="1">
    <citation type="submission" date="2019-12" db="EMBL/GenBank/DDBJ databases">
        <title>Full genome sequence of a Bacillus safensis strain isolated from commercially available natto in Indonesia.</title>
        <authorList>
            <person name="Yoshida M."/>
            <person name="Uomi M."/>
            <person name="Waturangi D."/>
            <person name="Ekaputri J.J."/>
            <person name="Setiamarga D.H.E."/>
        </authorList>
    </citation>
    <scope>NUCLEOTIDE SEQUENCE [LARGE SCALE GENOMIC DNA]</scope>
    <source>
        <strain evidence="1 2">IDN1</strain>
    </source>
</reference>
<organism evidence="1 2">
    <name type="scientific">Bacillus safensis</name>
    <dbReference type="NCBI Taxonomy" id="561879"/>
    <lineage>
        <taxon>Bacteria</taxon>
        <taxon>Bacillati</taxon>
        <taxon>Bacillota</taxon>
        <taxon>Bacilli</taxon>
        <taxon>Bacillales</taxon>
        <taxon>Bacillaceae</taxon>
        <taxon>Bacillus</taxon>
    </lineage>
</organism>